<dbReference type="Gene3D" id="3.10.105.10">
    <property type="entry name" value="Dipeptide-binding Protein, Domain 3"/>
    <property type="match status" value="1"/>
</dbReference>
<dbReference type="InterPro" id="IPR006311">
    <property type="entry name" value="TAT_signal"/>
</dbReference>
<reference evidence="3 4" key="1">
    <citation type="submission" date="2011-02" db="EMBL/GenBank/DDBJ databases">
        <authorList>
            <person name="Muzny D."/>
            <person name="Qin X."/>
            <person name="Buhay C."/>
            <person name="Dugan-Rocha S."/>
            <person name="Ding Y."/>
            <person name="Chen G."/>
            <person name="Hawes A."/>
            <person name="Holder M."/>
            <person name="Jhangiani S."/>
            <person name="Johnson A."/>
            <person name="Khan Z."/>
            <person name="Li Z."/>
            <person name="Liu W."/>
            <person name="Liu X."/>
            <person name="Perez L."/>
            <person name="Shen H."/>
            <person name="Wang Q."/>
            <person name="Watt J."/>
            <person name="Xi L."/>
            <person name="Xin Y."/>
            <person name="Zhou J."/>
            <person name="Deng J."/>
            <person name="Jiang H."/>
            <person name="Liu Y."/>
            <person name="Qu J."/>
            <person name="Song X.-Z."/>
            <person name="Zhang L."/>
            <person name="Villasana D."/>
            <person name="Johnson A."/>
            <person name="Liu J."/>
            <person name="Liyanage D."/>
            <person name="Lorensuhewa L."/>
            <person name="Robinson T."/>
            <person name="Song A."/>
            <person name="Song B.-B."/>
            <person name="Dinh H."/>
            <person name="Thornton R."/>
            <person name="Coyle M."/>
            <person name="Francisco L."/>
            <person name="Jackson L."/>
            <person name="Javaid M."/>
            <person name="Korchina V."/>
            <person name="Kovar C."/>
            <person name="Mata R."/>
            <person name="Mathew T."/>
            <person name="Ngo R."/>
            <person name="Nguyen L."/>
            <person name="Nguyen N."/>
            <person name="Okwuonu G."/>
            <person name="Ongeri F."/>
            <person name="Pham C."/>
            <person name="Simmons D."/>
            <person name="Wilczek-Boney K."/>
            <person name="Hale W."/>
            <person name="Jakkamsetti A."/>
            <person name="Pham P."/>
            <person name="Ruth R."/>
            <person name="San Lucas F."/>
            <person name="Warren J."/>
            <person name="Zhang J."/>
            <person name="Zhao Z."/>
            <person name="Zhou C."/>
            <person name="Zhu D."/>
            <person name="Lee S."/>
            <person name="Bess C."/>
            <person name="Blankenburg K."/>
            <person name="Forbes L."/>
            <person name="Fu Q."/>
            <person name="Gubbala S."/>
            <person name="Hirani K."/>
            <person name="Jayaseelan J.C."/>
            <person name="Lara F."/>
            <person name="Munidasa M."/>
            <person name="Palculict T."/>
            <person name="Patil S."/>
            <person name="Pu L.-L."/>
            <person name="Saada N."/>
            <person name="Tang L."/>
            <person name="Weissenberger G."/>
            <person name="Zhu Y."/>
            <person name="Hemphill L."/>
            <person name="Shang Y."/>
            <person name="Youmans B."/>
            <person name="Ayvaz T."/>
            <person name="Ross M."/>
            <person name="Santibanez J."/>
            <person name="Aqrawi P."/>
            <person name="Gross S."/>
            <person name="Joshi V."/>
            <person name="Fowler G."/>
            <person name="Nazareth L."/>
            <person name="Reid J."/>
            <person name="Worley K."/>
            <person name="Petrosino J."/>
            <person name="Highlander S."/>
            <person name="Gibbs R."/>
        </authorList>
    </citation>
    <scope>NUCLEOTIDE SEQUENCE [LARGE SCALE GENOMIC DNA]</scope>
    <source>
        <strain evidence="3 4">DSM 15829</strain>
    </source>
</reference>
<comment type="caution">
    <text evidence="3">The sequence shown here is derived from an EMBL/GenBank/DDBJ whole genome shotgun (WGS) entry which is preliminary data.</text>
</comment>
<dbReference type="InterPro" id="IPR000914">
    <property type="entry name" value="SBP_5_dom"/>
</dbReference>
<dbReference type="SUPFAM" id="SSF53850">
    <property type="entry name" value="Periplasmic binding protein-like II"/>
    <property type="match status" value="1"/>
</dbReference>
<dbReference type="Pfam" id="PF00496">
    <property type="entry name" value="SBP_bac_5"/>
    <property type="match status" value="1"/>
</dbReference>
<accession>F1T4G3</accession>
<feature type="chain" id="PRO_5038585547" evidence="1">
    <location>
        <begin position="28"/>
        <end position="544"/>
    </location>
</feature>
<dbReference type="PIRSF" id="PIRSF002741">
    <property type="entry name" value="MppA"/>
    <property type="match status" value="1"/>
</dbReference>
<dbReference type="EMBL" id="ACGK02000001">
    <property type="protein sequence ID" value="EGF23607.1"/>
    <property type="molecule type" value="Genomic_DNA"/>
</dbReference>
<evidence type="ECO:0000313" key="3">
    <source>
        <dbReference type="EMBL" id="EGF23607.1"/>
    </source>
</evidence>
<dbReference type="OrthoDB" id="9046151at2"/>
<dbReference type="Proteomes" id="UP000005947">
    <property type="component" value="Unassembled WGS sequence"/>
</dbReference>
<dbReference type="Gene3D" id="3.40.190.10">
    <property type="entry name" value="Periplasmic binding protein-like II"/>
    <property type="match status" value="1"/>
</dbReference>
<keyword evidence="4" id="KW-1185">Reference proteome</keyword>
<organism evidence="3 4">
    <name type="scientific">Fannyhessea vaginae DSM 15829</name>
    <dbReference type="NCBI Taxonomy" id="525256"/>
    <lineage>
        <taxon>Bacteria</taxon>
        <taxon>Bacillati</taxon>
        <taxon>Actinomycetota</taxon>
        <taxon>Coriobacteriia</taxon>
        <taxon>Coriobacteriales</taxon>
        <taxon>Atopobiaceae</taxon>
        <taxon>Fannyhessea</taxon>
    </lineage>
</organism>
<dbReference type="PROSITE" id="PS51318">
    <property type="entry name" value="TAT"/>
    <property type="match status" value="1"/>
</dbReference>
<dbReference type="PROSITE" id="PS51257">
    <property type="entry name" value="PROKAR_LIPOPROTEIN"/>
    <property type="match status" value="1"/>
</dbReference>
<protein>
    <submittedName>
        <fullName evidence="3">Tat pathway signal sequence domain protein</fullName>
    </submittedName>
</protein>
<dbReference type="eggNOG" id="COG0747">
    <property type="taxonomic scope" value="Bacteria"/>
</dbReference>
<dbReference type="InterPro" id="IPR039424">
    <property type="entry name" value="SBP_5"/>
</dbReference>
<feature type="signal peptide" evidence="1">
    <location>
        <begin position="1"/>
        <end position="27"/>
    </location>
</feature>
<evidence type="ECO:0000256" key="1">
    <source>
        <dbReference type="SAM" id="SignalP"/>
    </source>
</evidence>
<dbReference type="GO" id="GO:0043190">
    <property type="term" value="C:ATP-binding cassette (ABC) transporter complex"/>
    <property type="evidence" value="ECO:0007669"/>
    <property type="project" value="InterPro"/>
</dbReference>
<dbReference type="RefSeq" id="WP_006302735.1">
    <property type="nucleotide sequence ID" value="NZ_ACGK02000001.1"/>
</dbReference>
<dbReference type="AlphaFoldDB" id="F1T4G3"/>
<feature type="domain" description="Solute-binding protein family 5" evidence="2">
    <location>
        <begin position="84"/>
        <end position="454"/>
    </location>
</feature>
<dbReference type="GO" id="GO:0042597">
    <property type="term" value="C:periplasmic space"/>
    <property type="evidence" value="ECO:0007669"/>
    <property type="project" value="UniProtKB-ARBA"/>
</dbReference>
<sequence>MDTITRRNFLKASAVSMGGIAASAMLSACGATDENAGADKKKIVRFGLANAKVPLDMQRSTNSLSASISDSICESLLRWDETNKLVPVLLESIPQFEADGVTLPCTLKSGVKFHDGSTLTSADVKYTFERMFTPETAAKSTYMYTSILGAAEMLAGKAKELAGFKIQDDTHFTFTLKAPFAAFPSNLAISYSHIFPKDACEKAGKDWGQGTNLIGTGRYKLVSNDETTEVVLARFDDHHDGKPALDEIHYKYFDDLNTKMLAFKNGDIDYCDLDPSLLAQYQADPDVKDLIHSYESLGVHFINLNLKQGKGLEDVRVRQALSLAINRQELVDTIASGNAIAAGGWLAPQTPGSLKDMGALEYNPDKAKALLAEAGVTDLKLTAKVRAGLSQKQVVAVQDYWSKIGVDLDVQVEDAGVWAKDWADGNLQITALGWYPLYADGDNHLYTYFYSTSAAKKSSFYNNHEVDALLDKARASHDEQERADIYKQVDTKITREDYATIPLYWPKGTFVAKPYVKGAAVGNLIYHTFELDVDTSDPNYNPQS</sequence>
<evidence type="ECO:0000313" key="4">
    <source>
        <dbReference type="Proteomes" id="UP000005947"/>
    </source>
</evidence>
<dbReference type="GO" id="GO:0015833">
    <property type="term" value="P:peptide transport"/>
    <property type="evidence" value="ECO:0007669"/>
    <property type="project" value="TreeGrafter"/>
</dbReference>
<dbReference type="GO" id="GO:1904680">
    <property type="term" value="F:peptide transmembrane transporter activity"/>
    <property type="evidence" value="ECO:0007669"/>
    <property type="project" value="TreeGrafter"/>
</dbReference>
<gene>
    <name evidence="3" type="ORF">HMPREF0091_10554</name>
</gene>
<dbReference type="PANTHER" id="PTHR30290">
    <property type="entry name" value="PERIPLASMIC BINDING COMPONENT OF ABC TRANSPORTER"/>
    <property type="match status" value="1"/>
</dbReference>
<proteinExistence type="predicted"/>
<dbReference type="GeneID" id="93210161"/>
<evidence type="ECO:0000259" key="2">
    <source>
        <dbReference type="Pfam" id="PF00496"/>
    </source>
</evidence>
<dbReference type="CDD" id="cd00995">
    <property type="entry name" value="PBP2_NikA_DppA_OppA_like"/>
    <property type="match status" value="1"/>
</dbReference>
<name>F1T4G3_9ACTN</name>
<dbReference type="InterPro" id="IPR030678">
    <property type="entry name" value="Peptide/Ni-bd"/>
</dbReference>
<dbReference type="Gene3D" id="3.90.76.10">
    <property type="entry name" value="Dipeptide-binding Protein, Domain 1"/>
    <property type="match status" value="1"/>
</dbReference>
<keyword evidence="1" id="KW-0732">Signal</keyword>